<keyword evidence="3" id="KW-0378">Hydrolase</keyword>
<dbReference type="GO" id="GO:0016020">
    <property type="term" value="C:membrane"/>
    <property type="evidence" value="ECO:0007669"/>
    <property type="project" value="TreeGrafter"/>
</dbReference>
<evidence type="ECO:0000259" key="2">
    <source>
        <dbReference type="Pfam" id="PF12697"/>
    </source>
</evidence>
<dbReference type="SUPFAM" id="SSF53474">
    <property type="entry name" value="alpha/beta-Hydrolases"/>
    <property type="match status" value="1"/>
</dbReference>
<dbReference type="AlphaFoldDB" id="A0A4R5U2U4"/>
<dbReference type="GO" id="GO:0046464">
    <property type="term" value="P:acylglycerol catabolic process"/>
    <property type="evidence" value="ECO:0007669"/>
    <property type="project" value="TreeGrafter"/>
</dbReference>
<evidence type="ECO:0000256" key="1">
    <source>
        <dbReference type="SAM" id="MobiDB-lite"/>
    </source>
</evidence>
<name>A0A4R5U2U4_9MICC</name>
<dbReference type="InterPro" id="IPR050266">
    <property type="entry name" value="AB_hydrolase_sf"/>
</dbReference>
<dbReference type="Gene3D" id="3.40.50.1820">
    <property type="entry name" value="alpha/beta hydrolase"/>
    <property type="match status" value="1"/>
</dbReference>
<dbReference type="Proteomes" id="UP000295411">
    <property type="component" value="Unassembled WGS sequence"/>
</dbReference>
<dbReference type="PANTHER" id="PTHR43798:SF5">
    <property type="entry name" value="MONOACYLGLYCEROL LIPASE ABHD6"/>
    <property type="match status" value="1"/>
</dbReference>
<dbReference type="InterPro" id="IPR029058">
    <property type="entry name" value="AB_hydrolase_fold"/>
</dbReference>
<proteinExistence type="predicted"/>
<evidence type="ECO:0000313" key="3">
    <source>
        <dbReference type="EMBL" id="TDK27989.1"/>
    </source>
</evidence>
<keyword evidence="4" id="KW-1185">Reference proteome</keyword>
<dbReference type="GO" id="GO:0047372">
    <property type="term" value="F:monoacylglycerol lipase activity"/>
    <property type="evidence" value="ECO:0007669"/>
    <property type="project" value="TreeGrafter"/>
</dbReference>
<dbReference type="Pfam" id="PF12697">
    <property type="entry name" value="Abhydrolase_6"/>
    <property type="match status" value="1"/>
</dbReference>
<gene>
    <name evidence="3" type="ORF">E2F48_02475</name>
</gene>
<organism evidence="3 4">
    <name type="scientific">Arthrobacter crusticola</name>
    <dbReference type="NCBI Taxonomy" id="2547960"/>
    <lineage>
        <taxon>Bacteria</taxon>
        <taxon>Bacillati</taxon>
        <taxon>Actinomycetota</taxon>
        <taxon>Actinomycetes</taxon>
        <taxon>Micrococcales</taxon>
        <taxon>Micrococcaceae</taxon>
        <taxon>Arthrobacter</taxon>
    </lineage>
</organism>
<sequence>MTMFSRAIMWTHDRSDPARTDTHGFGGRHGASLHAWHVRAASTAATSGAHRGRRMMGLPKGEGHGDASRSIGLPLLRPNPGTPLAGSPRSSQDALSATVAGPDDAPACILLHGVGTTSWMWRGLVDRLEGAVRLIMVDLPGHGHNASRPWVSIDDTVVALTQLIDETTADGTAHVVGLSLGGYLALEITATHPERVESALVSGVNVLPFPRPRLMRATAHLVAPFVRSGVMLRANARSLAIPPEDYQGYVAAARSMARGTFTAIGEELMNYRLPATSGTCPTRVLAAAGANEHPLILGSLTKIAAAFPSAQARIAPAVGHAWNGQNPDLFARTVLAHITAQPLPMELAAAH</sequence>
<dbReference type="PRINTS" id="PR00111">
    <property type="entry name" value="ABHYDROLASE"/>
</dbReference>
<reference evidence="3 4" key="1">
    <citation type="submission" date="2019-03" db="EMBL/GenBank/DDBJ databases">
        <title>Arthrobacter sp. nov., an bacterium isolated from biocrust in Mu Us Desert.</title>
        <authorList>
            <person name="Lixiong L."/>
        </authorList>
    </citation>
    <scope>NUCLEOTIDE SEQUENCE [LARGE SCALE GENOMIC DNA]</scope>
    <source>
        <strain evidence="3 4">SLN-3</strain>
    </source>
</reference>
<evidence type="ECO:0000313" key="4">
    <source>
        <dbReference type="Proteomes" id="UP000295411"/>
    </source>
</evidence>
<dbReference type="PANTHER" id="PTHR43798">
    <property type="entry name" value="MONOACYLGLYCEROL LIPASE"/>
    <property type="match status" value="1"/>
</dbReference>
<comment type="caution">
    <text evidence="3">The sequence shown here is derived from an EMBL/GenBank/DDBJ whole genome shotgun (WGS) entry which is preliminary data.</text>
</comment>
<feature type="region of interest" description="Disordered" evidence="1">
    <location>
        <begin position="42"/>
        <end position="98"/>
    </location>
</feature>
<accession>A0A4R5U2U4</accession>
<protein>
    <submittedName>
        <fullName evidence="3">Alpha/beta fold hydrolase</fullName>
    </submittedName>
</protein>
<feature type="domain" description="AB hydrolase-1" evidence="2">
    <location>
        <begin position="109"/>
        <end position="332"/>
    </location>
</feature>
<dbReference type="InterPro" id="IPR000073">
    <property type="entry name" value="AB_hydrolase_1"/>
</dbReference>
<dbReference type="EMBL" id="SMTK01000001">
    <property type="protein sequence ID" value="TDK27989.1"/>
    <property type="molecule type" value="Genomic_DNA"/>
</dbReference>